<comment type="caution">
    <text evidence="1">The sequence shown here is derived from an EMBL/GenBank/DDBJ whole genome shotgun (WGS) entry which is preliminary data.</text>
</comment>
<dbReference type="AlphaFoldDB" id="A0AAP2MRQ5"/>
<reference evidence="1" key="1">
    <citation type="submission" date="2021-06" db="EMBL/GenBank/DDBJ databases">
        <title>A collection of bacterial strains from the Burkholderia cepacia Research Laboratory and Repository.</title>
        <authorList>
            <person name="Lipuma J."/>
            <person name="Spilker T."/>
        </authorList>
    </citation>
    <scope>NUCLEOTIDE SEQUENCE</scope>
    <source>
        <strain evidence="1">AU37435</strain>
    </source>
</reference>
<protein>
    <submittedName>
        <fullName evidence="1">Uncharacterized protein</fullName>
    </submittedName>
</protein>
<organism evidence="1 2">
    <name type="scientific">Burkholderia multivorans</name>
    <dbReference type="NCBI Taxonomy" id="87883"/>
    <lineage>
        <taxon>Bacteria</taxon>
        <taxon>Pseudomonadati</taxon>
        <taxon>Pseudomonadota</taxon>
        <taxon>Betaproteobacteria</taxon>
        <taxon>Burkholderiales</taxon>
        <taxon>Burkholderiaceae</taxon>
        <taxon>Burkholderia</taxon>
        <taxon>Burkholderia cepacia complex</taxon>
    </lineage>
</organism>
<sequence length="166" mass="18044">MAIDTEKMKALAAELRANHEAMKSWMPTHQLESSPASKGADAIDTLLDECALLRSRVNALSDLVDSLLAARRACASEFPPDAEGEPDEGRIHENIRKLKAALEAAAADKRDAEKIKRAAREVLNWTEAKHRPPKVEGVPTGEMALVRVHALVELHAALAQRQGEGS</sequence>
<dbReference type="RefSeq" id="WP_217084803.1">
    <property type="nucleotide sequence ID" value="NZ_JAHPMX010000019.1"/>
</dbReference>
<proteinExistence type="predicted"/>
<gene>
    <name evidence="1" type="ORF">KTE52_25365</name>
</gene>
<evidence type="ECO:0000313" key="2">
    <source>
        <dbReference type="Proteomes" id="UP001196915"/>
    </source>
</evidence>
<dbReference type="EMBL" id="JAHPMX010000019">
    <property type="protein sequence ID" value="MBU9359672.1"/>
    <property type="molecule type" value="Genomic_DNA"/>
</dbReference>
<name>A0AAP2MRQ5_9BURK</name>
<dbReference type="Proteomes" id="UP001196915">
    <property type="component" value="Unassembled WGS sequence"/>
</dbReference>
<accession>A0AAP2MRQ5</accession>
<evidence type="ECO:0000313" key="1">
    <source>
        <dbReference type="EMBL" id="MBU9359672.1"/>
    </source>
</evidence>